<dbReference type="AlphaFoldDB" id="A0A4Y7SV65"/>
<comment type="caution">
    <text evidence="3">The sequence shown here is derived from an EMBL/GenBank/DDBJ whole genome shotgun (WGS) entry which is preliminary data.</text>
</comment>
<evidence type="ECO:0000256" key="2">
    <source>
        <dbReference type="SAM" id="Phobius"/>
    </source>
</evidence>
<feature type="region of interest" description="Disordered" evidence="1">
    <location>
        <begin position="1"/>
        <end position="30"/>
    </location>
</feature>
<evidence type="ECO:0000313" key="4">
    <source>
        <dbReference type="Proteomes" id="UP000298030"/>
    </source>
</evidence>
<keyword evidence="4" id="KW-1185">Reference proteome</keyword>
<proteinExistence type="predicted"/>
<name>A0A4Y7SV65_COPMI</name>
<keyword evidence="2" id="KW-1133">Transmembrane helix</keyword>
<accession>A0A4Y7SV65</accession>
<feature type="compositionally biased region" description="Polar residues" evidence="1">
    <location>
        <begin position="10"/>
        <end position="29"/>
    </location>
</feature>
<evidence type="ECO:0000313" key="3">
    <source>
        <dbReference type="EMBL" id="TEB25757.1"/>
    </source>
</evidence>
<dbReference type="Proteomes" id="UP000298030">
    <property type="component" value="Unassembled WGS sequence"/>
</dbReference>
<keyword evidence="2" id="KW-0812">Transmembrane</keyword>
<feature type="transmembrane region" description="Helical" evidence="2">
    <location>
        <begin position="169"/>
        <end position="189"/>
    </location>
</feature>
<evidence type="ECO:0000256" key="1">
    <source>
        <dbReference type="SAM" id="MobiDB-lite"/>
    </source>
</evidence>
<reference evidence="3 4" key="1">
    <citation type="journal article" date="2019" name="Nat. Ecol. Evol.">
        <title>Megaphylogeny resolves global patterns of mushroom evolution.</title>
        <authorList>
            <person name="Varga T."/>
            <person name="Krizsan K."/>
            <person name="Foldi C."/>
            <person name="Dima B."/>
            <person name="Sanchez-Garcia M."/>
            <person name="Sanchez-Ramirez S."/>
            <person name="Szollosi G.J."/>
            <person name="Szarkandi J.G."/>
            <person name="Papp V."/>
            <person name="Albert L."/>
            <person name="Andreopoulos W."/>
            <person name="Angelini C."/>
            <person name="Antonin V."/>
            <person name="Barry K.W."/>
            <person name="Bougher N.L."/>
            <person name="Buchanan P."/>
            <person name="Buyck B."/>
            <person name="Bense V."/>
            <person name="Catcheside P."/>
            <person name="Chovatia M."/>
            <person name="Cooper J."/>
            <person name="Damon W."/>
            <person name="Desjardin D."/>
            <person name="Finy P."/>
            <person name="Geml J."/>
            <person name="Haridas S."/>
            <person name="Hughes K."/>
            <person name="Justo A."/>
            <person name="Karasinski D."/>
            <person name="Kautmanova I."/>
            <person name="Kiss B."/>
            <person name="Kocsube S."/>
            <person name="Kotiranta H."/>
            <person name="LaButti K.M."/>
            <person name="Lechner B.E."/>
            <person name="Liimatainen K."/>
            <person name="Lipzen A."/>
            <person name="Lukacs Z."/>
            <person name="Mihaltcheva S."/>
            <person name="Morgado L.N."/>
            <person name="Niskanen T."/>
            <person name="Noordeloos M.E."/>
            <person name="Ohm R.A."/>
            <person name="Ortiz-Santana B."/>
            <person name="Ovrebo C."/>
            <person name="Racz N."/>
            <person name="Riley R."/>
            <person name="Savchenko A."/>
            <person name="Shiryaev A."/>
            <person name="Soop K."/>
            <person name="Spirin V."/>
            <person name="Szebenyi C."/>
            <person name="Tomsovsky M."/>
            <person name="Tulloss R.E."/>
            <person name="Uehling J."/>
            <person name="Grigoriev I.V."/>
            <person name="Vagvolgyi C."/>
            <person name="Papp T."/>
            <person name="Martin F.M."/>
            <person name="Miettinen O."/>
            <person name="Hibbett D.S."/>
            <person name="Nagy L.G."/>
        </authorList>
    </citation>
    <scope>NUCLEOTIDE SEQUENCE [LARGE SCALE GENOMIC DNA]</scope>
    <source>
        <strain evidence="3 4">FP101781</strain>
    </source>
</reference>
<organism evidence="3 4">
    <name type="scientific">Coprinellus micaceus</name>
    <name type="common">Glistening ink-cap mushroom</name>
    <name type="synonym">Coprinus micaceus</name>
    <dbReference type="NCBI Taxonomy" id="71717"/>
    <lineage>
        <taxon>Eukaryota</taxon>
        <taxon>Fungi</taxon>
        <taxon>Dikarya</taxon>
        <taxon>Basidiomycota</taxon>
        <taxon>Agaricomycotina</taxon>
        <taxon>Agaricomycetes</taxon>
        <taxon>Agaricomycetidae</taxon>
        <taxon>Agaricales</taxon>
        <taxon>Agaricineae</taxon>
        <taxon>Psathyrellaceae</taxon>
        <taxon>Coprinellus</taxon>
    </lineage>
</organism>
<feature type="region of interest" description="Disordered" evidence="1">
    <location>
        <begin position="142"/>
        <end position="165"/>
    </location>
</feature>
<keyword evidence="2" id="KW-0472">Membrane</keyword>
<feature type="compositionally biased region" description="Polar residues" evidence="1">
    <location>
        <begin position="152"/>
        <end position="165"/>
    </location>
</feature>
<feature type="transmembrane region" description="Helical" evidence="2">
    <location>
        <begin position="195"/>
        <end position="214"/>
    </location>
</feature>
<dbReference type="EMBL" id="QPFP01000054">
    <property type="protein sequence ID" value="TEB25757.1"/>
    <property type="molecule type" value="Genomic_DNA"/>
</dbReference>
<protein>
    <submittedName>
        <fullName evidence="3">Uncharacterized protein</fullName>
    </submittedName>
</protein>
<sequence>MSGKNRKRTPQTCRTAVPSSSSRGETTIRSIRAGDHLSAVESSPLEDVVDNEGWTPCDQLGPHWSKELLESILQKRGELILSTFPTQEALDFQRLAGDVAHVEIEEIDVTHSLVLYSRDKGIFNTMYAGIETALRARRRRQVPTPKGGGRVATSNRIHHQPSSNSGEGLTTFGVILVLSVAALGGIFAGTVIYYGPFYCVSVAVWLVVWPFILLKALVQYGFKLTAYAVQAAFDAALRVAQLFQTSLVSAIVCSWSFAVHQVREQAHYLLSVLVTWLEELLERNAQLGTALEG</sequence>
<gene>
    <name evidence="3" type="ORF">FA13DRAFT_1796258</name>
</gene>